<dbReference type="NCBIfam" id="NF009374">
    <property type="entry name" value="PRK12737.1"/>
    <property type="match status" value="1"/>
</dbReference>
<evidence type="ECO:0000256" key="7">
    <source>
        <dbReference type="ARBA" id="ARBA00032933"/>
    </source>
</evidence>
<dbReference type="EMBL" id="WUBS01000001">
    <property type="protein sequence ID" value="NDL61206.1"/>
    <property type="molecule type" value="Genomic_DNA"/>
</dbReference>
<evidence type="ECO:0000256" key="4">
    <source>
        <dbReference type="ARBA" id="ARBA00022833"/>
    </source>
</evidence>
<dbReference type="GO" id="GO:0005975">
    <property type="term" value="P:carbohydrate metabolic process"/>
    <property type="evidence" value="ECO:0007669"/>
    <property type="project" value="InterPro"/>
</dbReference>
<comment type="caution">
    <text evidence="11">The sequence shown here is derived from an EMBL/GenBank/DDBJ whole genome shotgun (WGS) entry which is preliminary data.</text>
</comment>
<dbReference type="NCBIfam" id="TIGR00167">
    <property type="entry name" value="cbbA"/>
    <property type="match status" value="1"/>
</dbReference>
<dbReference type="EC" id="4.1.2.40" evidence="2"/>
<dbReference type="InterPro" id="IPR000771">
    <property type="entry name" value="FBA_II"/>
</dbReference>
<feature type="binding site" evidence="10">
    <location>
        <position position="83"/>
    </location>
    <ligand>
        <name>Zn(2+)</name>
        <dbReference type="ChEBI" id="CHEBI:29105"/>
        <label>1</label>
        <note>catalytic</note>
    </ligand>
</feature>
<evidence type="ECO:0000256" key="6">
    <source>
        <dbReference type="ARBA" id="ARBA00031246"/>
    </source>
</evidence>
<dbReference type="GO" id="GO:2001059">
    <property type="term" value="P:D-tagatose 6-phosphate catabolic process"/>
    <property type="evidence" value="ECO:0007669"/>
    <property type="project" value="UniProtKB-UniPathway"/>
</dbReference>
<keyword evidence="4 10" id="KW-0862">Zinc</keyword>
<evidence type="ECO:0000256" key="3">
    <source>
        <dbReference type="ARBA" id="ARBA00022723"/>
    </source>
</evidence>
<dbReference type="Pfam" id="PF01116">
    <property type="entry name" value="F_bP_aldolase"/>
    <property type="match status" value="1"/>
</dbReference>
<sequence length="290" mass="31539">MRMISTKYLLARAKAENFAVPAFNIHNAETIQAVLEACHERQSPVILAGTPSTFRHISFKDLHALCQSFAGTFDIPIALHLDHHEALADIRNKVFAGARSAMIDASHLNFSGNVALVRDVTSFCHKYDCSVEAELGRLGGIEDDKDVSAGSSFLTDPDEAAAFVNLTGIDSLAIAIGTAHGLYKDKPKIDFERLETINDRIDIPIVLHGGSDVPDEYIIRAVKLGICKVNVGTELKIAFAGAVKKYFAANPEANDPRFYMREGMDAMKEVVYSKIRLCGSAGKLVIGSES</sequence>
<reference evidence="11 12" key="2">
    <citation type="submission" date="2020-02" db="EMBL/GenBank/DDBJ databases">
        <title>The new genus of Enterobacteriales.</title>
        <authorList>
            <person name="Kim I.S."/>
        </authorList>
    </citation>
    <scope>NUCLEOTIDE SEQUENCE [LARGE SCALE GENOMIC DNA]</scope>
    <source>
        <strain evidence="11 12">SAP-6</strain>
    </source>
</reference>
<dbReference type="PANTHER" id="PTHR30304">
    <property type="entry name" value="D-TAGATOSE-1,6-BISPHOSPHATE ALDOLASE"/>
    <property type="match status" value="1"/>
</dbReference>
<feature type="binding site" evidence="10">
    <location>
        <position position="180"/>
    </location>
    <ligand>
        <name>Zn(2+)</name>
        <dbReference type="ChEBI" id="CHEBI:29105"/>
        <label>1</label>
        <note>catalytic</note>
    </ligand>
</feature>
<feature type="binding site" evidence="9">
    <location>
        <begin position="209"/>
        <end position="211"/>
    </location>
    <ligand>
        <name>dihydroxyacetone phosphate</name>
        <dbReference type="ChEBI" id="CHEBI:57642"/>
    </ligand>
</feature>
<accession>A0A845SDN2</accession>
<feature type="binding site" evidence="9">
    <location>
        <begin position="230"/>
        <end position="233"/>
    </location>
    <ligand>
        <name>dihydroxyacetone phosphate</name>
        <dbReference type="ChEBI" id="CHEBI:57642"/>
    </ligand>
</feature>
<feature type="binding site" evidence="9">
    <location>
        <position position="181"/>
    </location>
    <ligand>
        <name>dihydroxyacetone phosphate</name>
        <dbReference type="ChEBI" id="CHEBI:57642"/>
    </ligand>
</feature>
<dbReference type="InterPro" id="IPR050246">
    <property type="entry name" value="Class_II_FBP_aldolase"/>
</dbReference>
<dbReference type="InterPro" id="IPR013785">
    <property type="entry name" value="Aldolase_TIM"/>
</dbReference>
<evidence type="ECO:0000313" key="12">
    <source>
        <dbReference type="Proteomes" id="UP000461443"/>
    </source>
</evidence>
<dbReference type="NCBIfam" id="NF006626">
    <property type="entry name" value="PRK09195.1"/>
    <property type="match status" value="1"/>
</dbReference>
<proteinExistence type="predicted"/>
<keyword evidence="12" id="KW-1185">Reference proteome</keyword>
<dbReference type="PIRSF" id="PIRSF001359">
    <property type="entry name" value="F_bP_aldolase_II"/>
    <property type="match status" value="1"/>
</dbReference>
<dbReference type="Proteomes" id="UP000461443">
    <property type="component" value="Unassembled WGS sequence"/>
</dbReference>
<dbReference type="GO" id="GO:0009025">
    <property type="term" value="F:tagatose-bisphosphate aldolase activity"/>
    <property type="evidence" value="ECO:0007669"/>
    <property type="project" value="UniProtKB-EC"/>
</dbReference>
<keyword evidence="5" id="KW-0456">Lyase</keyword>
<keyword evidence="3 10" id="KW-0479">Metal-binding</keyword>
<comment type="cofactor">
    <cofactor evidence="10">
        <name>Zn(2+)</name>
        <dbReference type="ChEBI" id="CHEBI:29105"/>
    </cofactor>
    <text evidence="10">Binds 2 Zn(2+) ions per subunit. One is catalytic and the other provides a structural contribution.</text>
</comment>
<organism evidence="11 12">
    <name type="scientific">Acerihabitans arboris</name>
    <dbReference type="NCBI Taxonomy" id="2691583"/>
    <lineage>
        <taxon>Bacteria</taxon>
        <taxon>Pseudomonadati</taxon>
        <taxon>Pseudomonadota</taxon>
        <taxon>Gammaproteobacteria</taxon>
        <taxon>Enterobacterales</taxon>
        <taxon>Pectobacteriaceae</taxon>
        <taxon>Acerihabitans</taxon>
    </lineage>
</organism>
<dbReference type="InterPro" id="IPR011288">
    <property type="entry name" value="TagBP_ald_KbaY/GatY"/>
</dbReference>
<dbReference type="AlphaFoldDB" id="A0A845SDN2"/>
<reference evidence="11 12" key="1">
    <citation type="submission" date="2019-12" db="EMBL/GenBank/DDBJ databases">
        <authorList>
            <person name="Lee S.D."/>
        </authorList>
    </citation>
    <scope>NUCLEOTIDE SEQUENCE [LARGE SCALE GENOMIC DNA]</scope>
    <source>
        <strain evidence="11 12">SAP-6</strain>
    </source>
</reference>
<dbReference type="SUPFAM" id="SSF51569">
    <property type="entry name" value="Aldolase"/>
    <property type="match status" value="1"/>
</dbReference>
<dbReference type="GO" id="GO:0008270">
    <property type="term" value="F:zinc ion binding"/>
    <property type="evidence" value="ECO:0007669"/>
    <property type="project" value="InterPro"/>
</dbReference>
<dbReference type="UniPathway" id="UPA00704">
    <property type="reaction ID" value="UER00716"/>
</dbReference>
<dbReference type="RefSeq" id="WP_162363898.1">
    <property type="nucleotide sequence ID" value="NZ_WUBS01000001.1"/>
</dbReference>
<dbReference type="FunFam" id="3.20.20.70:FF:000043">
    <property type="entry name" value="D-tagatose-1,6-bisphosphate aldolase subunit GatY"/>
    <property type="match status" value="1"/>
</dbReference>
<evidence type="ECO:0000256" key="8">
    <source>
        <dbReference type="PIRSR" id="PIRSR001359-1"/>
    </source>
</evidence>
<feature type="binding site" evidence="10">
    <location>
        <position position="134"/>
    </location>
    <ligand>
        <name>Zn(2+)</name>
        <dbReference type="ChEBI" id="CHEBI:29105"/>
        <label>2</label>
    </ligand>
</feature>
<comment type="pathway">
    <text evidence="1">Carbohydrate metabolism; D-tagatose 6-phosphate degradation; D-glyceraldehyde 3-phosphate and glycerone phosphate from D-tagatose 6-phosphate: step 2/2.</text>
</comment>
<evidence type="ECO:0000256" key="2">
    <source>
        <dbReference type="ARBA" id="ARBA00012905"/>
    </source>
</evidence>
<name>A0A845SDN2_9GAMM</name>
<feature type="active site" description="Proton donor" evidence="8">
    <location>
        <position position="82"/>
    </location>
</feature>
<evidence type="ECO:0000256" key="1">
    <source>
        <dbReference type="ARBA" id="ARBA00005191"/>
    </source>
</evidence>
<evidence type="ECO:0000256" key="9">
    <source>
        <dbReference type="PIRSR" id="PIRSR001359-2"/>
    </source>
</evidence>
<feature type="binding site" evidence="10">
    <location>
        <position position="208"/>
    </location>
    <ligand>
        <name>Zn(2+)</name>
        <dbReference type="ChEBI" id="CHEBI:29105"/>
        <label>1</label>
        <note>catalytic</note>
    </ligand>
</feature>
<feature type="binding site" evidence="10">
    <location>
        <position position="104"/>
    </location>
    <ligand>
        <name>Zn(2+)</name>
        <dbReference type="ChEBI" id="CHEBI:29105"/>
        <label>2</label>
    </ligand>
</feature>
<dbReference type="GO" id="GO:0005829">
    <property type="term" value="C:cytosol"/>
    <property type="evidence" value="ECO:0007669"/>
    <property type="project" value="TreeGrafter"/>
</dbReference>
<evidence type="ECO:0000256" key="5">
    <source>
        <dbReference type="ARBA" id="ARBA00023239"/>
    </source>
</evidence>
<dbReference type="PANTHER" id="PTHR30304:SF0">
    <property type="entry name" value="D-TAGATOSE-1,6-BISPHOSPHATE ALDOLASE SUBUNIT GATY-RELATED"/>
    <property type="match status" value="1"/>
</dbReference>
<dbReference type="PROSITE" id="PS00806">
    <property type="entry name" value="ALDOLASE_CLASS_II_2"/>
    <property type="match status" value="1"/>
</dbReference>
<dbReference type="CDD" id="cd00947">
    <property type="entry name" value="TBP_aldolase_IIB"/>
    <property type="match status" value="1"/>
</dbReference>
<evidence type="ECO:0000313" key="11">
    <source>
        <dbReference type="EMBL" id="NDL61206.1"/>
    </source>
</evidence>
<gene>
    <name evidence="11" type="ORF">GRH90_00270</name>
</gene>
<evidence type="ECO:0000256" key="10">
    <source>
        <dbReference type="PIRSR" id="PIRSR001359-3"/>
    </source>
</evidence>
<dbReference type="Gene3D" id="3.20.20.70">
    <property type="entry name" value="Aldolase class I"/>
    <property type="match status" value="1"/>
</dbReference>
<dbReference type="NCBIfam" id="TIGR01858">
    <property type="entry name" value="tag_bisphos_ald"/>
    <property type="match status" value="1"/>
</dbReference>
<dbReference type="PROSITE" id="PS00602">
    <property type="entry name" value="ALDOLASE_CLASS_II_1"/>
    <property type="match status" value="1"/>
</dbReference>
<protein>
    <recommendedName>
        <fullName evidence="2">tagatose-bisphosphate aldolase</fullName>
        <ecNumber evidence="2">4.1.2.40</ecNumber>
    </recommendedName>
    <alternativeName>
        <fullName evidence="7">D-tagatose-bisphosphate aldolase class II</fullName>
    </alternativeName>
    <alternativeName>
        <fullName evidence="6">Tagatose-bisphosphate aldolase</fullName>
    </alternativeName>
</protein>